<comment type="similarity">
    <text evidence="3">In the N-terminal section; belongs to the glycosyltransferase 51 family.</text>
</comment>
<dbReference type="RefSeq" id="WP_184026715.1">
    <property type="nucleotide sequence ID" value="NZ_JACIJJ010000002.1"/>
</dbReference>
<keyword evidence="20" id="KW-1185">Reference proteome</keyword>
<evidence type="ECO:0000313" key="19">
    <source>
        <dbReference type="EMBL" id="MBB5698254.1"/>
    </source>
</evidence>
<dbReference type="GO" id="GO:0008360">
    <property type="term" value="P:regulation of cell shape"/>
    <property type="evidence" value="ECO:0007669"/>
    <property type="project" value="UniProtKB-KW"/>
</dbReference>
<protein>
    <submittedName>
        <fullName evidence="19">Penicillin-binding protein 1A</fullName>
        <ecNumber evidence="19">2.4.1.-</ecNumber>
        <ecNumber evidence="19">3.4.-.-</ecNumber>
    </submittedName>
</protein>
<evidence type="ECO:0000256" key="14">
    <source>
        <dbReference type="ARBA" id="ARBA00049902"/>
    </source>
</evidence>
<keyword evidence="6 19" id="KW-0328">Glycosyltransferase</keyword>
<dbReference type="EC" id="3.4.-.-" evidence="19"/>
<dbReference type="InterPro" id="IPR036950">
    <property type="entry name" value="PBP_transglycosylase"/>
</dbReference>
<dbReference type="EC" id="2.4.1.-" evidence="19"/>
<proteinExistence type="inferred from homology"/>
<evidence type="ECO:0000256" key="13">
    <source>
        <dbReference type="ARBA" id="ARBA00034000"/>
    </source>
</evidence>
<comment type="similarity">
    <text evidence="2">In the C-terminal section; belongs to the transpeptidase family.</text>
</comment>
<dbReference type="FunFam" id="1.10.3810.10:FF:000001">
    <property type="entry name" value="Penicillin-binding protein 1A"/>
    <property type="match status" value="1"/>
</dbReference>
<feature type="compositionally biased region" description="Acidic residues" evidence="15">
    <location>
        <begin position="684"/>
        <end position="695"/>
    </location>
</feature>
<keyword evidence="16" id="KW-1133">Transmembrane helix</keyword>
<dbReference type="GO" id="GO:0009002">
    <property type="term" value="F:serine-type D-Ala-D-Ala carboxypeptidase activity"/>
    <property type="evidence" value="ECO:0007669"/>
    <property type="project" value="UniProtKB-EC"/>
</dbReference>
<dbReference type="SUPFAM" id="SSF56601">
    <property type="entry name" value="beta-lactamase/transpeptidase-like"/>
    <property type="match status" value="1"/>
</dbReference>
<dbReference type="UniPathway" id="UPA00219"/>
<keyword evidence="5" id="KW-0645">Protease</keyword>
<reference evidence="19 20" key="1">
    <citation type="submission" date="2020-08" db="EMBL/GenBank/DDBJ databases">
        <title>Genomic Encyclopedia of Type Strains, Phase IV (KMG-IV): sequencing the most valuable type-strain genomes for metagenomic binning, comparative biology and taxonomic classification.</title>
        <authorList>
            <person name="Goeker M."/>
        </authorList>
    </citation>
    <scope>NUCLEOTIDE SEQUENCE [LARGE SCALE GENOMIC DNA]</scope>
    <source>
        <strain evidence="19 20">DSM 27244</strain>
    </source>
</reference>
<keyword evidence="11" id="KW-0511">Multifunctional enzyme</keyword>
<evidence type="ECO:0000256" key="5">
    <source>
        <dbReference type="ARBA" id="ARBA00022670"/>
    </source>
</evidence>
<evidence type="ECO:0000256" key="6">
    <source>
        <dbReference type="ARBA" id="ARBA00022676"/>
    </source>
</evidence>
<comment type="pathway">
    <text evidence="1">Cell wall biogenesis; peptidoglycan biosynthesis.</text>
</comment>
<dbReference type="Gene3D" id="3.40.710.10">
    <property type="entry name" value="DD-peptidase/beta-lactamase superfamily"/>
    <property type="match status" value="1"/>
</dbReference>
<evidence type="ECO:0000259" key="17">
    <source>
        <dbReference type="Pfam" id="PF00905"/>
    </source>
</evidence>
<comment type="catalytic activity">
    <reaction evidence="14">
        <text>[GlcNAc-(1-&gt;4)-Mur2Ac(oyl-L-Ala-gamma-D-Glu-L-Lys-D-Ala-D-Ala)](n)-di-trans,octa-cis-undecaprenyl diphosphate + beta-D-GlcNAc-(1-&gt;4)-Mur2Ac(oyl-L-Ala-gamma-D-Glu-L-Lys-D-Ala-D-Ala)-di-trans,octa-cis-undecaprenyl diphosphate = [GlcNAc-(1-&gt;4)-Mur2Ac(oyl-L-Ala-gamma-D-Glu-L-Lys-D-Ala-D-Ala)](n+1)-di-trans,octa-cis-undecaprenyl diphosphate + di-trans,octa-cis-undecaprenyl diphosphate + H(+)</text>
        <dbReference type="Rhea" id="RHEA:23708"/>
        <dbReference type="Rhea" id="RHEA-COMP:9602"/>
        <dbReference type="Rhea" id="RHEA-COMP:9603"/>
        <dbReference type="ChEBI" id="CHEBI:15378"/>
        <dbReference type="ChEBI" id="CHEBI:58405"/>
        <dbReference type="ChEBI" id="CHEBI:60033"/>
        <dbReference type="ChEBI" id="CHEBI:78435"/>
        <dbReference type="EC" id="2.4.99.28"/>
    </reaction>
</comment>
<feature type="transmembrane region" description="Helical" evidence="16">
    <location>
        <begin position="49"/>
        <end position="70"/>
    </location>
</feature>
<evidence type="ECO:0000256" key="2">
    <source>
        <dbReference type="ARBA" id="ARBA00007090"/>
    </source>
</evidence>
<dbReference type="InterPro" id="IPR012338">
    <property type="entry name" value="Beta-lactam/transpept-like"/>
</dbReference>
<dbReference type="EMBL" id="JACIJJ010000002">
    <property type="protein sequence ID" value="MBB5698254.1"/>
    <property type="molecule type" value="Genomic_DNA"/>
</dbReference>
<evidence type="ECO:0000256" key="16">
    <source>
        <dbReference type="SAM" id="Phobius"/>
    </source>
</evidence>
<evidence type="ECO:0000256" key="11">
    <source>
        <dbReference type="ARBA" id="ARBA00023268"/>
    </source>
</evidence>
<dbReference type="GO" id="GO:0008955">
    <property type="term" value="F:peptidoglycan glycosyltransferase activity"/>
    <property type="evidence" value="ECO:0007669"/>
    <property type="project" value="UniProtKB-EC"/>
</dbReference>
<comment type="catalytic activity">
    <reaction evidence="13">
        <text>Preferential cleavage: (Ac)2-L-Lys-D-Ala-|-D-Ala. Also transpeptidation of peptidyl-alanyl moieties that are N-acyl substituents of D-alanine.</text>
        <dbReference type="EC" id="3.4.16.4"/>
    </reaction>
</comment>
<dbReference type="Proteomes" id="UP000557739">
    <property type="component" value="Unassembled WGS sequence"/>
</dbReference>
<evidence type="ECO:0000256" key="15">
    <source>
        <dbReference type="SAM" id="MobiDB-lite"/>
    </source>
</evidence>
<dbReference type="GO" id="GO:0030288">
    <property type="term" value="C:outer membrane-bounded periplasmic space"/>
    <property type="evidence" value="ECO:0007669"/>
    <property type="project" value="TreeGrafter"/>
</dbReference>
<dbReference type="GO" id="GO:0009252">
    <property type="term" value="P:peptidoglycan biosynthetic process"/>
    <property type="evidence" value="ECO:0007669"/>
    <property type="project" value="UniProtKB-UniPathway"/>
</dbReference>
<name>A0A7W9APZ2_9SPHN</name>
<feature type="region of interest" description="Disordered" evidence="15">
    <location>
        <begin position="1"/>
        <end position="41"/>
    </location>
</feature>
<dbReference type="GO" id="GO:0071555">
    <property type="term" value="P:cell wall organization"/>
    <property type="evidence" value="ECO:0007669"/>
    <property type="project" value="UniProtKB-KW"/>
</dbReference>
<dbReference type="Pfam" id="PF00912">
    <property type="entry name" value="Transgly"/>
    <property type="match status" value="1"/>
</dbReference>
<keyword evidence="9" id="KW-0133">Cell shape</keyword>
<evidence type="ECO:0000256" key="9">
    <source>
        <dbReference type="ARBA" id="ARBA00022960"/>
    </source>
</evidence>
<evidence type="ECO:0000256" key="7">
    <source>
        <dbReference type="ARBA" id="ARBA00022679"/>
    </source>
</evidence>
<organism evidence="19 20">
    <name type="scientific">Sphingomonas yantingensis</name>
    <dbReference type="NCBI Taxonomy" id="1241761"/>
    <lineage>
        <taxon>Bacteria</taxon>
        <taxon>Pseudomonadati</taxon>
        <taxon>Pseudomonadota</taxon>
        <taxon>Alphaproteobacteria</taxon>
        <taxon>Sphingomonadales</taxon>
        <taxon>Sphingomonadaceae</taxon>
        <taxon>Sphingomonas</taxon>
    </lineage>
</organism>
<feature type="compositionally biased region" description="Basic and acidic residues" evidence="15">
    <location>
        <begin position="669"/>
        <end position="683"/>
    </location>
</feature>
<evidence type="ECO:0000256" key="3">
    <source>
        <dbReference type="ARBA" id="ARBA00007739"/>
    </source>
</evidence>
<evidence type="ECO:0000256" key="4">
    <source>
        <dbReference type="ARBA" id="ARBA00022645"/>
    </source>
</evidence>
<evidence type="ECO:0000256" key="8">
    <source>
        <dbReference type="ARBA" id="ARBA00022801"/>
    </source>
</evidence>
<feature type="domain" description="Glycosyl transferase family 51" evidence="18">
    <location>
        <begin position="94"/>
        <end position="267"/>
    </location>
</feature>
<evidence type="ECO:0000259" key="18">
    <source>
        <dbReference type="Pfam" id="PF00912"/>
    </source>
</evidence>
<evidence type="ECO:0000256" key="12">
    <source>
        <dbReference type="ARBA" id="ARBA00023316"/>
    </source>
</evidence>
<dbReference type="InterPro" id="IPR001460">
    <property type="entry name" value="PCN-bd_Tpept"/>
</dbReference>
<keyword evidence="16" id="KW-0812">Transmembrane</keyword>
<evidence type="ECO:0000313" key="20">
    <source>
        <dbReference type="Proteomes" id="UP000557739"/>
    </source>
</evidence>
<dbReference type="PANTHER" id="PTHR32282">
    <property type="entry name" value="BINDING PROTEIN TRANSPEPTIDASE, PUTATIVE-RELATED"/>
    <property type="match status" value="1"/>
</dbReference>
<keyword evidence="10" id="KW-0573">Peptidoglycan synthesis</keyword>
<dbReference type="Pfam" id="PF00905">
    <property type="entry name" value="Transpeptidase"/>
    <property type="match status" value="1"/>
</dbReference>
<dbReference type="GO" id="GO:0006508">
    <property type="term" value="P:proteolysis"/>
    <property type="evidence" value="ECO:0007669"/>
    <property type="project" value="UniProtKB-KW"/>
</dbReference>
<accession>A0A7W9APZ2</accession>
<feature type="domain" description="Penicillin-binding protein transpeptidase" evidence="17">
    <location>
        <begin position="355"/>
        <end position="572"/>
    </location>
</feature>
<feature type="region of interest" description="Disordered" evidence="15">
    <location>
        <begin position="669"/>
        <end position="695"/>
    </location>
</feature>
<feature type="compositionally biased region" description="Pro residues" evidence="15">
    <location>
        <begin position="12"/>
        <end position="21"/>
    </location>
</feature>
<dbReference type="GO" id="GO:0008658">
    <property type="term" value="F:penicillin binding"/>
    <property type="evidence" value="ECO:0007669"/>
    <property type="project" value="InterPro"/>
</dbReference>
<keyword evidence="7 19" id="KW-0808">Transferase</keyword>
<comment type="caution">
    <text evidence="19">The sequence shown here is derived from an EMBL/GenBank/DDBJ whole genome shotgun (WGS) entry which is preliminary data.</text>
</comment>
<gene>
    <name evidence="19" type="ORF">FHR19_001599</name>
</gene>
<evidence type="ECO:0000256" key="10">
    <source>
        <dbReference type="ARBA" id="ARBA00022984"/>
    </source>
</evidence>
<evidence type="ECO:0000256" key="1">
    <source>
        <dbReference type="ARBA" id="ARBA00004752"/>
    </source>
</evidence>
<keyword evidence="8 19" id="KW-0378">Hydrolase</keyword>
<dbReference type="InterPro" id="IPR023346">
    <property type="entry name" value="Lysozyme-like_dom_sf"/>
</dbReference>
<keyword evidence="16" id="KW-0472">Membrane</keyword>
<keyword evidence="12" id="KW-0961">Cell wall biogenesis/degradation</keyword>
<dbReference type="InterPro" id="IPR001264">
    <property type="entry name" value="Glyco_trans_51"/>
</dbReference>
<dbReference type="PANTHER" id="PTHR32282:SF33">
    <property type="entry name" value="PEPTIDOGLYCAN GLYCOSYLTRANSFERASE"/>
    <property type="match status" value="1"/>
</dbReference>
<dbReference type="Gene3D" id="1.10.3810.10">
    <property type="entry name" value="Biosynthetic peptidoglycan transglycosylase-like"/>
    <property type="match status" value="1"/>
</dbReference>
<sequence length="695" mass="73957">MRIDSYDAWGQPPAPPEPAGPAPAGFDTTGTGGPPPPLPPGWRPSPMRWVARGLGVVIVLIVIAIIWLAITAPLSKSLEPPVPPSITLLSAEGEPIARHGAEIGKPVDATKLPAHVTGAFLAIEDRRFRSHLGVDPRGILRAFVNNTFTSNSSQGGSTITQQLAKNAFLSSDRTLARKLREVMIAFWLEAWLSKDEILSRYLSNVYFGDNVYGLQAAARHYFSRDADELTTGQAAMLAGLVKAPSRLAPTQNLKGARDRQEIVVAAMEDAGYLTAGEARAVQPARLKVARSKRLPTGTYFADWVLPQARDQAGAIGADQTVKTTLEMRLQRAAIRAVGSAGLRQAQVALVSMRPDGRIVAMVGGKDYANSPFNRATQARRQAGSTFKLFVYLAALRAGMTPDDTVEDKPVTIGNWSPKNSDGRYLGEISLSQAFARSSNVASARLTQQVGPKAVIKAARDLGISTPIPNEATIALGTSSVSLLELTAAYAAVAAGEAPVRPRGLAQPPEGSWLEKLGLDTRKIPADQLAGLRTLLAASIREGTGRQANLSVEAFGKTGTTQDNRDALFIGYADGIVTGVWVGNDDNTPNAGLSGGGLPARIWRDYMMRATGASAAGRPDPVIEDVIEDAGDDVGNLIDAIGNGVDTLPGEVQRQLDDLGVRVGRDGAVEIDRDRFLPDRRRPEDEEPLPPEGEGP</sequence>
<dbReference type="SUPFAM" id="SSF53955">
    <property type="entry name" value="Lysozyme-like"/>
    <property type="match status" value="1"/>
</dbReference>
<dbReference type="InterPro" id="IPR050396">
    <property type="entry name" value="Glycosyltr_51/Transpeptidase"/>
</dbReference>
<keyword evidence="4" id="KW-0121">Carboxypeptidase</keyword>
<dbReference type="AlphaFoldDB" id="A0A7W9APZ2"/>